<keyword evidence="3" id="KW-1185">Reference proteome</keyword>
<organism evidence="2 3">
    <name type="scientific">Roseisolibacter agri</name>
    <dbReference type="NCBI Taxonomy" id="2014610"/>
    <lineage>
        <taxon>Bacteria</taxon>
        <taxon>Pseudomonadati</taxon>
        <taxon>Gemmatimonadota</taxon>
        <taxon>Gemmatimonadia</taxon>
        <taxon>Gemmatimonadales</taxon>
        <taxon>Gemmatimonadaceae</taxon>
        <taxon>Roseisolibacter</taxon>
    </lineage>
</organism>
<evidence type="ECO:0000256" key="1">
    <source>
        <dbReference type="SAM" id="SignalP"/>
    </source>
</evidence>
<dbReference type="EMBL" id="BRXS01000002">
    <property type="protein sequence ID" value="GLC24707.1"/>
    <property type="molecule type" value="Genomic_DNA"/>
</dbReference>
<accession>A0AA37Q6N4</accession>
<gene>
    <name evidence="2" type="ORF">rosag_12200</name>
</gene>
<proteinExistence type="predicted"/>
<protein>
    <submittedName>
        <fullName evidence="2">Uncharacterized protein</fullName>
    </submittedName>
</protein>
<feature type="signal peptide" evidence="1">
    <location>
        <begin position="1"/>
        <end position="28"/>
    </location>
</feature>
<evidence type="ECO:0000313" key="2">
    <source>
        <dbReference type="EMBL" id="GLC24707.1"/>
    </source>
</evidence>
<feature type="chain" id="PRO_5041457661" evidence="1">
    <location>
        <begin position="29"/>
        <end position="212"/>
    </location>
</feature>
<evidence type="ECO:0000313" key="3">
    <source>
        <dbReference type="Proteomes" id="UP001161325"/>
    </source>
</evidence>
<reference evidence="2" key="1">
    <citation type="submission" date="2022-08" db="EMBL/GenBank/DDBJ databases">
        <title>Draft genome sequencing of Roseisolibacter agri AW1220.</title>
        <authorList>
            <person name="Tobiishi Y."/>
            <person name="Tonouchi A."/>
        </authorList>
    </citation>
    <scope>NUCLEOTIDE SEQUENCE</scope>
    <source>
        <strain evidence="2">AW1220</strain>
    </source>
</reference>
<dbReference type="AlphaFoldDB" id="A0AA37Q6N4"/>
<sequence length="212" mass="22301">MTDRLRHPTLLVALLALGPALASAGAQAAPSAAPPLAPLPPGCSVAELRGSRTAAEWHARAANVEGLCAGLPSLRDGALAPADLEARIWRFAMGCEAVVLRRTAGQWSAFRVRDERTPTGRGHVVRALPADSVASTWAALQRAGVETLVDDAGRVPPDAAMFDGLSVVVEVRRGTRYRVAAFPFVDGHPGRVTEPALALWDIAARLIPATTR</sequence>
<dbReference type="RefSeq" id="WP_284349154.1">
    <property type="nucleotide sequence ID" value="NZ_BRXS01000002.1"/>
</dbReference>
<name>A0AA37Q6N4_9BACT</name>
<dbReference type="Proteomes" id="UP001161325">
    <property type="component" value="Unassembled WGS sequence"/>
</dbReference>
<comment type="caution">
    <text evidence="2">The sequence shown here is derived from an EMBL/GenBank/DDBJ whole genome shotgun (WGS) entry which is preliminary data.</text>
</comment>
<keyword evidence="1" id="KW-0732">Signal</keyword>